<sequence>MAKVAAAGAVLTAPEAAHARLPEEFVIFAPIVDVLPILPVFFFLLAFLWQADLPTACTDSLPVSLQDERFCSGIACSSALVLLAALAALCLLQSAFVSPGSQNLRGEVTWRRPVSQDVAKAAAVGAVLATPEAAHARLPEEFVIFAPIVDVLPAAGQDALTSCRRLPLSGLASVTGTEGPKPVLASPFALNPRTP</sequence>
<feature type="transmembrane region" description="Helical" evidence="9">
    <location>
        <begin position="70"/>
        <end position="96"/>
    </location>
</feature>
<dbReference type="EMBL" id="CAJNDS010002083">
    <property type="protein sequence ID" value="CAE7314897.1"/>
    <property type="molecule type" value="Genomic_DNA"/>
</dbReference>
<evidence type="ECO:0000256" key="6">
    <source>
        <dbReference type="ARBA" id="ARBA00023078"/>
    </source>
</evidence>
<dbReference type="Pfam" id="PF02533">
    <property type="entry name" value="PsbK"/>
    <property type="match status" value="1"/>
</dbReference>
<comment type="subcellular location">
    <subcellularLocation>
        <location evidence="1">Membrane</location>
        <topology evidence="1">Single-pass membrane protein</topology>
    </subcellularLocation>
</comment>
<name>A0A812NFY4_9DINO</name>
<accession>A0A812NFY4</accession>
<dbReference type="Proteomes" id="UP000604046">
    <property type="component" value="Unassembled WGS sequence"/>
</dbReference>
<evidence type="ECO:0000256" key="4">
    <source>
        <dbReference type="ARBA" id="ARBA00022692"/>
    </source>
</evidence>
<evidence type="ECO:0000256" key="7">
    <source>
        <dbReference type="ARBA" id="ARBA00023136"/>
    </source>
</evidence>
<protein>
    <submittedName>
        <fullName evidence="10">PsbK protein</fullName>
    </submittedName>
</protein>
<keyword evidence="2" id="KW-0674">Reaction center</keyword>
<dbReference type="InterPro" id="IPR037270">
    <property type="entry name" value="PSII_PsbK_sf"/>
</dbReference>
<dbReference type="InterPro" id="IPR003687">
    <property type="entry name" value="PSII_PsbK"/>
</dbReference>
<evidence type="ECO:0000256" key="9">
    <source>
        <dbReference type="SAM" id="Phobius"/>
    </source>
</evidence>
<evidence type="ECO:0000256" key="8">
    <source>
        <dbReference type="ARBA" id="ARBA00023276"/>
    </source>
</evidence>
<keyword evidence="11" id="KW-1185">Reference proteome</keyword>
<keyword evidence="7 9" id="KW-0472">Membrane</keyword>
<evidence type="ECO:0000313" key="10">
    <source>
        <dbReference type="EMBL" id="CAE7314897.1"/>
    </source>
</evidence>
<feature type="transmembrane region" description="Helical" evidence="9">
    <location>
        <begin position="26"/>
        <end position="49"/>
    </location>
</feature>
<keyword evidence="5 9" id="KW-1133">Transmembrane helix</keyword>
<dbReference type="GO" id="GO:0005737">
    <property type="term" value="C:cytoplasm"/>
    <property type="evidence" value="ECO:0007669"/>
    <property type="project" value="UniProtKB-ARBA"/>
</dbReference>
<keyword evidence="8" id="KW-0604">Photosystem II</keyword>
<dbReference type="PANTHER" id="PTHR35325:SF1">
    <property type="entry name" value="PHOTOSYSTEM II REACTION CENTER PROTEIN K"/>
    <property type="match status" value="1"/>
</dbReference>
<dbReference type="AlphaFoldDB" id="A0A812NFY4"/>
<dbReference type="SUPFAM" id="SSF161037">
    <property type="entry name" value="Photosystem II reaction center protein K, PsbK"/>
    <property type="match status" value="1"/>
</dbReference>
<keyword evidence="4 9" id="KW-0812">Transmembrane</keyword>
<keyword evidence="3" id="KW-0602">Photosynthesis</keyword>
<dbReference type="GO" id="GO:0015979">
    <property type="term" value="P:photosynthesis"/>
    <property type="evidence" value="ECO:0007669"/>
    <property type="project" value="UniProtKB-KW"/>
</dbReference>
<dbReference type="PANTHER" id="PTHR35325">
    <property type="match status" value="1"/>
</dbReference>
<organism evidence="10 11">
    <name type="scientific">Symbiodinium natans</name>
    <dbReference type="NCBI Taxonomy" id="878477"/>
    <lineage>
        <taxon>Eukaryota</taxon>
        <taxon>Sar</taxon>
        <taxon>Alveolata</taxon>
        <taxon>Dinophyceae</taxon>
        <taxon>Suessiales</taxon>
        <taxon>Symbiodiniaceae</taxon>
        <taxon>Symbiodinium</taxon>
    </lineage>
</organism>
<proteinExistence type="predicted"/>
<dbReference type="GO" id="GO:0009539">
    <property type="term" value="C:photosystem II reaction center"/>
    <property type="evidence" value="ECO:0007669"/>
    <property type="project" value="InterPro"/>
</dbReference>
<evidence type="ECO:0000256" key="5">
    <source>
        <dbReference type="ARBA" id="ARBA00022989"/>
    </source>
</evidence>
<evidence type="ECO:0000256" key="1">
    <source>
        <dbReference type="ARBA" id="ARBA00004167"/>
    </source>
</evidence>
<evidence type="ECO:0000256" key="3">
    <source>
        <dbReference type="ARBA" id="ARBA00022531"/>
    </source>
</evidence>
<evidence type="ECO:0000313" key="11">
    <source>
        <dbReference type="Proteomes" id="UP000604046"/>
    </source>
</evidence>
<comment type="caution">
    <text evidence="10">The sequence shown here is derived from an EMBL/GenBank/DDBJ whole genome shotgun (WGS) entry which is preliminary data.</text>
</comment>
<evidence type="ECO:0000256" key="2">
    <source>
        <dbReference type="ARBA" id="ARBA00022469"/>
    </source>
</evidence>
<reference evidence="10" key="1">
    <citation type="submission" date="2021-02" db="EMBL/GenBank/DDBJ databases">
        <authorList>
            <person name="Dougan E. K."/>
            <person name="Rhodes N."/>
            <person name="Thang M."/>
            <person name="Chan C."/>
        </authorList>
    </citation>
    <scope>NUCLEOTIDE SEQUENCE</scope>
</reference>
<gene>
    <name evidence="10" type="primary">psbK</name>
    <name evidence="10" type="ORF">SNAT2548_LOCUS16523</name>
</gene>
<keyword evidence="6" id="KW-0793">Thylakoid</keyword>